<proteinExistence type="predicted"/>
<dbReference type="PANTHER" id="PTHR43046">
    <property type="entry name" value="GDP-MANNOSE MANNOSYL HYDROLASE"/>
    <property type="match status" value="1"/>
</dbReference>
<dbReference type="EMBL" id="JAHUZB010000001">
    <property type="protein sequence ID" value="MBV7389324.1"/>
    <property type="molecule type" value="Genomic_DNA"/>
</dbReference>
<evidence type="ECO:0000259" key="3">
    <source>
        <dbReference type="PROSITE" id="PS51462"/>
    </source>
</evidence>
<evidence type="ECO:0000313" key="5">
    <source>
        <dbReference type="Proteomes" id="UP000774130"/>
    </source>
</evidence>
<dbReference type="Pfam" id="PF00293">
    <property type="entry name" value="NUDIX"/>
    <property type="match status" value="1"/>
</dbReference>
<dbReference type="PROSITE" id="PS51462">
    <property type="entry name" value="NUDIX"/>
    <property type="match status" value="1"/>
</dbReference>
<dbReference type="Proteomes" id="UP000774130">
    <property type="component" value="Unassembled WGS sequence"/>
</dbReference>
<reference evidence="4 5" key="1">
    <citation type="submission" date="2021-06" db="EMBL/GenBank/DDBJ databases">
        <title>Enterococcus alishanensis sp. nov., a novel lactic acid bacterium isolated from fresh coffee beans.</title>
        <authorList>
            <person name="Chen Y.-S."/>
        </authorList>
    </citation>
    <scope>NUCLEOTIDE SEQUENCE [LARGE SCALE GENOMIC DNA]</scope>
    <source>
        <strain evidence="4 5">ALS3</strain>
    </source>
</reference>
<feature type="domain" description="Nudix hydrolase" evidence="3">
    <location>
        <begin position="6"/>
        <end position="128"/>
    </location>
</feature>
<dbReference type="InterPro" id="IPR000086">
    <property type="entry name" value="NUDIX_hydrolase_dom"/>
</dbReference>
<name>A0ABS6T8U3_9ENTE</name>
<dbReference type="PANTHER" id="PTHR43046:SF14">
    <property type="entry name" value="MUTT_NUDIX FAMILY PROTEIN"/>
    <property type="match status" value="1"/>
</dbReference>
<evidence type="ECO:0000256" key="1">
    <source>
        <dbReference type="ARBA" id="ARBA00001946"/>
    </source>
</evidence>
<keyword evidence="5" id="KW-1185">Reference proteome</keyword>
<gene>
    <name evidence="4" type="ORF">KUA55_01415</name>
</gene>
<comment type="cofactor">
    <cofactor evidence="1">
        <name>Mg(2+)</name>
        <dbReference type="ChEBI" id="CHEBI:18420"/>
    </cofactor>
</comment>
<sequence>MARTLAIELTMMCLIKNTQGQYLIQNRTKSDWPGWTFPGGHVEKDESIMAATIRELKEETGLSVQPILAGTAEWNNHTKETRELAFLFTAETHETINQSAELFWVTKEELLTHQLAGTLSDLLPIFLGELDTIYFEV</sequence>
<dbReference type="RefSeq" id="WP_218324389.1">
    <property type="nucleotide sequence ID" value="NZ_JAHUZB010000001.1"/>
</dbReference>
<evidence type="ECO:0000256" key="2">
    <source>
        <dbReference type="ARBA" id="ARBA00022801"/>
    </source>
</evidence>
<organism evidence="4 5">
    <name type="scientific">Enterococcus alishanensis</name>
    <dbReference type="NCBI Taxonomy" id="1303817"/>
    <lineage>
        <taxon>Bacteria</taxon>
        <taxon>Bacillati</taxon>
        <taxon>Bacillota</taxon>
        <taxon>Bacilli</taxon>
        <taxon>Lactobacillales</taxon>
        <taxon>Enterococcaceae</taxon>
        <taxon>Enterococcus</taxon>
    </lineage>
</organism>
<accession>A0ABS6T8U3</accession>
<evidence type="ECO:0000313" key="4">
    <source>
        <dbReference type="EMBL" id="MBV7389324.1"/>
    </source>
</evidence>
<keyword evidence="2" id="KW-0378">Hydrolase</keyword>
<protein>
    <submittedName>
        <fullName evidence="4">NUDIX domain-containing protein</fullName>
    </submittedName>
</protein>
<comment type="caution">
    <text evidence="4">The sequence shown here is derived from an EMBL/GenBank/DDBJ whole genome shotgun (WGS) entry which is preliminary data.</text>
</comment>